<evidence type="ECO:0000256" key="1">
    <source>
        <dbReference type="SAM" id="Phobius"/>
    </source>
</evidence>
<keyword evidence="1" id="KW-1133">Transmembrane helix</keyword>
<dbReference type="Proteomes" id="UP001497600">
    <property type="component" value="Chromosome F"/>
</dbReference>
<proteinExistence type="predicted"/>
<protein>
    <submittedName>
        <fullName evidence="2">Uncharacterized protein</fullName>
    </submittedName>
</protein>
<gene>
    <name evidence="2" type="ORF">CAAN4_F07888</name>
</gene>
<name>A0ABP0EF37_9ASCO</name>
<organism evidence="2 3">
    <name type="scientific">[Candida] anglica</name>
    <dbReference type="NCBI Taxonomy" id="148631"/>
    <lineage>
        <taxon>Eukaryota</taxon>
        <taxon>Fungi</taxon>
        <taxon>Dikarya</taxon>
        <taxon>Ascomycota</taxon>
        <taxon>Saccharomycotina</taxon>
        <taxon>Pichiomycetes</taxon>
        <taxon>Debaryomycetaceae</taxon>
        <taxon>Kurtzmaniella</taxon>
    </lineage>
</organism>
<keyword evidence="1" id="KW-0472">Membrane</keyword>
<keyword evidence="3" id="KW-1185">Reference proteome</keyword>
<evidence type="ECO:0000313" key="3">
    <source>
        <dbReference type="Proteomes" id="UP001497600"/>
    </source>
</evidence>
<reference evidence="2 3" key="1">
    <citation type="submission" date="2024-01" db="EMBL/GenBank/DDBJ databases">
        <authorList>
            <consortium name="Genoscope - CEA"/>
            <person name="William W."/>
        </authorList>
    </citation>
    <scope>NUCLEOTIDE SEQUENCE [LARGE SCALE GENOMIC DNA]</scope>
    <source>
        <strain evidence="2 3">29B2s-10</strain>
    </source>
</reference>
<sequence>MFFVYMMIIVNYVTGNCIYIHYQLRATAPNDPLGVLGVCNAGVVVLLILIFGFFLLIQDSLTNLSNAETFLAQSTSFSRNVQRLEIILRMSVQYIKGIHYYRI</sequence>
<evidence type="ECO:0000313" key="2">
    <source>
        <dbReference type="EMBL" id="CAK7912621.1"/>
    </source>
</evidence>
<dbReference type="EMBL" id="OZ004258">
    <property type="protein sequence ID" value="CAK7912621.1"/>
    <property type="molecule type" value="Genomic_DNA"/>
</dbReference>
<keyword evidence="1" id="KW-0812">Transmembrane</keyword>
<accession>A0ABP0EF37</accession>
<feature type="transmembrane region" description="Helical" evidence="1">
    <location>
        <begin position="33"/>
        <end position="57"/>
    </location>
</feature>